<reference evidence="5" key="1">
    <citation type="submission" date="2024-10" db="EMBL/GenBank/DDBJ databases">
        <authorList>
            <person name="Ryan C."/>
        </authorList>
    </citation>
    <scope>NUCLEOTIDE SEQUENCE [LARGE SCALE GENOMIC DNA]</scope>
</reference>
<gene>
    <name evidence="5" type="ORF">URODEC1_LOCUS30897</name>
</gene>
<dbReference type="AlphaFoldDB" id="A0ABC8YBB0"/>
<dbReference type="InterPro" id="IPR011011">
    <property type="entry name" value="Znf_FYVE_PHD"/>
</dbReference>
<accession>A0ABC8YBB0</accession>
<dbReference type="GO" id="GO:0008270">
    <property type="term" value="F:zinc ion binding"/>
    <property type="evidence" value="ECO:0007669"/>
    <property type="project" value="UniProtKB-KW"/>
</dbReference>
<keyword evidence="6" id="KW-1185">Reference proteome</keyword>
<dbReference type="PANTHER" id="PTHR33779">
    <property type="entry name" value="EXPRESSED PROTEIN"/>
    <property type="match status" value="1"/>
</dbReference>
<sequence>MGSGKVSPGAAAGASGSPPQQPPGAAVCCMCGDRGLLPELFRCSACAVRYQHTYCTDRYPRVESYVTCNWCLRADGGVAASTSSSSPRSTGKAAARPAAHGDTTSGGGGGRSPKVAARGDFASSNLSKPIKKQQPQQQRLLLRRSASDLSVSRVRAERDAPPSPGGVARGRPRVRRYKLLEEVITS</sequence>
<keyword evidence="1" id="KW-0863">Zinc-finger</keyword>
<name>A0ABC8YBB0_9POAL</name>
<organism evidence="5 6">
    <name type="scientific">Urochloa decumbens</name>
    <dbReference type="NCBI Taxonomy" id="240449"/>
    <lineage>
        <taxon>Eukaryota</taxon>
        <taxon>Viridiplantae</taxon>
        <taxon>Streptophyta</taxon>
        <taxon>Embryophyta</taxon>
        <taxon>Tracheophyta</taxon>
        <taxon>Spermatophyta</taxon>
        <taxon>Magnoliopsida</taxon>
        <taxon>Liliopsida</taxon>
        <taxon>Poales</taxon>
        <taxon>Poaceae</taxon>
        <taxon>PACMAD clade</taxon>
        <taxon>Panicoideae</taxon>
        <taxon>Panicodae</taxon>
        <taxon>Paniceae</taxon>
        <taxon>Melinidinae</taxon>
        <taxon>Urochloa</taxon>
    </lineage>
</organism>
<dbReference type="Proteomes" id="UP001497457">
    <property type="component" value="Chromosome 16b"/>
</dbReference>
<protein>
    <recommendedName>
        <fullName evidence="4">PHD-type zinc finger plants domain-containing protein</fullName>
    </recommendedName>
</protein>
<evidence type="ECO:0000313" key="5">
    <source>
        <dbReference type="EMBL" id="CAL4937962.1"/>
    </source>
</evidence>
<keyword evidence="1" id="KW-0479">Metal-binding</keyword>
<feature type="domain" description="PHD-type zinc finger plants" evidence="4">
    <location>
        <begin position="29"/>
        <end position="71"/>
    </location>
</feature>
<dbReference type="EMBL" id="OZ075126">
    <property type="protein sequence ID" value="CAL4937962.1"/>
    <property type="molecule type" value="Genomic_DNA"/>
</dbReference>
<evidence type="ECO:0000259" key="4">
    <source>
        <dbReference type="Pfam" id="PF25054"/>
    </source>
</evidence>
<evidence type="ECO:0000256" key="3">
    <source>
        <dbReference type="SAM" id="MobiDB-lite"/>
    </source>
</evidence>
<feature type="region of interest" description="Disordered" evidence="3">
    <location>
        <begin position="1"/>
        <end position="22"/>
    </location>
</feature>
<keyword evidence="2" id="KW-0862">Zinc</keyword>
<feature type="compositionally biased region" description="Low complexity" evidence="3">
    <location>
        <begin position="78"/>
        <end position="94"/>
    </location>
</feature>
<evidence type="ECO:0000313" key="6">
    <source>
        <dbReference type="Proteomes" id="UP001497457"/>
    </source>
</evidence>
<proteinExistence type="predicted"/>
<dbReference type="InterPro" id="IPR056874">
    <property type="entry name" value="PHD_dom_pln"/>
</dbReference>
<dbReference type="PANTHER" id="PTHR33779:SF1">
    <property type="entry name" value="EXPRESSED PROTEIN"/>
    <property type="match status" value="1"/>
</dbReference>
<feature type="region of interest" description="Disordered" evidence="3">
    <location>
        <begin position="78"/>
        <end position="172"/>
    </location>
</feature>
<feature type="compositionally biased region" description="Low complexity" evidence="3">
    <location>
        <begin position="126"/>
        <end position="153"/>
    </location>
</feature>
<evidence type="ECO:0000256" key="2">
    <source>
        <dbReference type="ARBA" id="ARBA00022833"/>
    </source>
</evidence>
<evidence type="ECO:0000256" key="1">
    <source>
        <dbReference type="ARBA" id="ARBA00022771"/>
    </source>
</evidence>
<dbReference type="SUPFAM" id="SSF57903">
    <property type="entry name" value="FYVE/PHD zinc finger"/>
    <property type="match status" value="1"/>
</dbReference>
<dbReference type="Pfam" id="PF25054">
    <property type="entry name" value="PHD_pln"/>
    <property type="match status" value="1"/>
</dbReference>